<dbReference type="PANTHER" id="PTHR10948:SF23">
    <property type="entry name" value="TRANSPOSASE INSI FOR INSERTION SEQUENCE ELEMENT IS30A-RELATED"/>
    <property type="match status" value="1"/>
</dbReference>
<reference evidence="1 2" key="1">
    <citation type="submission" date="2019-06" db="EMBL/GenBank/DDBJ databases">
        <title>Genome analyses of bacteria isolated from kimchi.</title>
        <authorList>
            <person name="Lee S."/>
            <person name="Ahn S."/>
            <person name="Roh S."/>
        </authorList>
    </citation>
    <scope>NUCLEOTIDE SEQUENCE [LARGE SCALE GENOMIC DNA]</scope>
    <source>
        <strain evidence="1 2">CBA3616</strain>
    </source>
</reference>
<proteinExistence type="predicted"/>
<dbReference type="InterPro" id="IPR051917">
    <property type="entry name" value="Transposase-Integrase"/>
</dbReference>
<name>A0A5B8TKH7_9LACO</name>
<dbReference type="PANTHER" id="PTHR10948">
    <property type="entry name" value="TRANSPOSASE"/>
    <property type="match status" value="1"/>
</dbReference>
<organism evidence="1 2">
    <name type="scientific">Loigolactobacillus coryniformis</name>
    <dbReference type="NCBI Taxonomy" id="1610"/>
    <lineage>
        <taxon>Bacteria</taxon>
        <taxon>Bacillati</taxon>
        <taxon>Bacillota</taxon>
        <taxon>Bacilli</taxon>
        <taxon>Lactobacillales</taxon>
        <taxon>Lactobacillaceae</taxon>
        <taxon>Loigolactobacillus</taxon>
    </lineage>
</organism>
<gene>
    <name evidence="1" type="ORF">FGL77_10660</name>
</gene>
<dbReference type="Proteomes" id="UP000321772">
    <property type="component" value="Chromosome"/>
</dbReference>
<evidence type="ECO:0000313" key="2">
    <source>
        <dbReference type="Proteomes" id="UP000321772"/>
    </source>
</evidence>
<dbReference type="GO" id="GO:0032196">
    <property type="term" value="P:transposition"/>
    <property type="evidence" value="ECO:0007669"/>
    <property type="project" value="TreeGrafter"/>
</dbReference>
<accession>A0A5B8TKH7</accession>
<protein>
    <submittedName>
        <fullName evidence="1">IS30 family transposase</fullName>
    </submittedName>
</protein>
<dbReference type="RefSeq" id="WP_146990045.1">
    <property type="nucleotide sequence ID" value="NZ_CP042392.1"/>
</dbReference>
<dbReference type="GO" id="GO:0004803">
    <property type="term" value="F:transposase activity"/>
    <property type="evidence" value="ECO:0007669"/>
    <property type="project" value="TreeGrafter"/>
</dbReference>
<dbReference type="AlphaFoldDB" id="A0A5B8TKH7"/>
<evidence type="ECO:0000313" key="1">
    <source>
        <dbReference type="EMBL" id="QEA53696.1"/>
    </source>
</evidence>
<dbReference type="GO" id="GO:0005829">
    <property type="term" value="C:cytosol"/>
    <property type="evidence" value="ECO:0007669"/>
    <property type="project" value="TreeGrafter"/>
</dbReference>
<sequence>MGTSTLSRFQRGALAQLVNEGNKSYQVMADALGVAKATISYELDRVKPYDPELAQQDADRKRRNCGRRSMLTAALATLITNHLRLTWSPETIAAAYNLSTASIYNWLNRGWLPFKLTDLPNRNVRQHRVSENRGKFTSGTSIEQRPTTVNRRLRWFFPKKTNFSQVTTDEILAALELINQRPLKIHHQQTAIERFRACSD</sequence>
<dbReference type="EMBL" id="CP042392">
    <property type="protein sequence ID" value="QEA53696.1"/>
    <property type="molecule type" value="Genomic_DNA"/>
</dbReference>